<organism evidence="3 4">
    <name type="scientific">Trypanosoma cruzi marinkellei</name>
    <dbReference type="NCBI Taxonomy" id="85056"/>
    <lineage>
        <taxon>Eukaryota</taxon>
        <taxon>Discoba</taxon>
        <taxon>Euglenozoa</taxon>
        <taxon>Kinetoplastea</taxon>
        <taxon>Metakinetoplastina</taxon>
        <taxon>Trypanosomatida</taxon>
        <taxon>Trypanosomatidae</taxon>
        <taxon>Trypanosoma</taxon>
        <taxon>Schizotrypanum</taxon>
    </lineage>
</organism>
<dbReference type="EMBL" id="AHKC01012181">
    <property type="protein sequence ID" value="EKF30361.1"/>
    <property type="molecule type" value="Genomic_DNA"/>
</dbReference>
<feature type="region of interest" description="Disordered" evidence="2">
    <location>
        <begin position="1"/>
        <end position="51"/>
    </location>
</feature>
<evidence type="ECO:0000313" key="4">
    <source>
        <dbReference type="Proteomes" id="UP000007350"/>
    </source>
</evidence>
<keyword evidence="1" id="KW-0175">Coiled coil</keyword>
<feature type="coiled-coil region" evidence="1">
    <location>
        <begin position="143"/>
        <end position="223"/>
    </location>
</feature>
<dbReference type="Proteomes" id="UP000007350">
    <property type="component" value="Unassembled WGS sequence"/>
</dbReference>
<evidence type="ECO:0000256" key="1">
    <source>
        <dbReference type="SAM" id="Coils"/>
    </source>
</evidence>
<evidence type="ECO:0000256" key="2">
    <source>
        <dbReference type="SAM" id="MobiDB-lite"/>
    </source>
</evidence>
<gene>
    <name evidence="3" type="ORF">MOQ_005830</name>
</gene>
<proteinExistence type="predicted"/>
<comment type="caution">
    <text evidence="3">The sequence shown here is derived from an EMBL/GenBank/DDBJ whole genome shotgun (WGS) entry which is preliminary data.</text>
</comment>
<protein>
    <submittedName>
        <fullName evidence="3">Uncharacterized protein</fullName>
    </submittedName>
</protein>
<accession>K2N6Q7</accession>
<dbReference type="AlphaFoldDB" id="K2N6Q7"/>
<name>K2N6Q7_TRYCR</name>
<keyword evidence="4" id="KW-1185">Reference proteome</keyword>
<sequence>MQPVGVRRIRSSSTDHRRSSSDAGAGGGIAGGASAGPAVGNSTQQRRPYDVDMTSLEKHRRLFAMERELQRWKEKAEVSARDAKIREQELLRVNSEQTAVRQRLEHIVREFLEKEKGFAEEMQKSRHEMELLRKEAAADNTALAAAQEAQLQLQRELEASQSREAEATGELSVVVEKLAKADTYIQTLSDEAVAYQLEIQRLQEQLDAAGEELQKKKKEREAEDNYAHLRSWLVGEKSPGIYGRSW</sequence>
<reference evidence="3 4" key="1">
    <citation type="journal article" date="2012" name="BMC Genomics">
        <title>Comparative genomic analysis of human infective Trypanosoma cruzi lineages with the bat-restricted subspecies T. cruzi marinkellei.</title>
        <authorList>
            <person name="Franzen O."/>
            <person name="Talavera-Lopez C."/>
            <person name="Ochaya S."/>
            <person name="Butler C.E."/>
            <person name="Messenger L.A."/>
            <person name="Lewis M.D."/>
            <person name="Llewellyn M.S."/>
            <person name="Marinkelle C.J."/>
            <person name="Tyler K.M."/>
            <person name="Miles M.A."/>
            <person name="Andersson B."/>
        </authorList>
    </citation>
    <scope>NUCLEOTIDE SEQUENCE [LARGE SCALE GENOMIC DNA]</scope>
    <source>
        <strain evidence="3 4">B7</strain>
    </source>
</reference>
<feature type="compositionally biased region" description="Gly residues" evidence="2">
    <location>
        <begin position="24"/>
        <end position="34"/>
    </location>
</feature>
<evidence type="ECO:0000313" key="3">
    <source>
        <dbReference type="EMBL" id="EKF30361.1"/>
    </source>
</evidence>
<dbReference type="OrthoDB" id="250287at2759"/>